<evidence type="ECO:0000259" key="6">
    <source>
        <dbReference type="Pfam" id="PF07980"/>
    </source>
</evidence>
<dbReference type="InterPro" id="IPR011990">
    <property type="entry name" value="TPR-like_helical_dom_sf"/>
</dbReference>
<feature type="domain" description="RagB/SusD" evidence="6">
    <location>
        <begin position="279"/>
        <end position="540"/>
    </location>
</feature>
<dbReference type="Pfam" id="PF07980">
    <property type="entry name" value="SusD_RagB"/>
    <property type="match status" value="1"/>
</dbReference>
<dbReference type="Gene3D" id="1.25.40.390">
    <property type="match status" value="1"/>
</dbReference>
<dbReference type="Proteomes" id="UP000006051">
    <property type="component" value="Chromosome"/>
</dbReference>
<evidence type="ECO:0000256" key="5">
    <source>
        <dbReference type="ARBA" id="ARBA00023237"/>
    </source>
</evidence>
<dbReference type="eggNOG" id="COG1435">
    <property type="taxonomic scope" value="Bacteria"/>
</dbReference>
<accession>I3ZZA4</accession>
<dbReference type="KEGG" id="orh:Ornrh_0842"/>
<evidence type="ECO:0000256" key="3">
    <source>
        <dbReference type="ARBA" id="ARBA00022729"/>
    </source>
</evidence>
<dbReference type="InterPro" id="IPR033985">
    <property type="entry name" value="SusD-like_N"/>
</dbReference>
<keyword evidence="9" id="KW-1185">Reference proteome</keyword>
<evidence type="ECO:0000313" key="8">
    <source>
        <dbReference type="EMBL" id="AFL97038.1"/>
    </source>
</evidence>
<reference evidence="8 9" key="1">
    <citation type="submission" date="2012-06" db="EMBL/GenBank/DDBJ databases">
        <title>The complete genome of Ornithobacterium rhinotracheale DSM 15997.</title>
        <authorList>
            <consortium name="US DOE Joint Genome Institute (JGI-PGF)"/>
            <person name="Lucas S."/>
            <person name="Copeland A."/>
            <person name="Lapidus A."/>
            <person name="Goodwin L."/>
            <person name="Pitluck S."/>
            <person name="Peters L."/>
            <person name="Mikhailova N."/>
            <person name="Teshima H."/>
            <person name="Kyrpides N."/>
            <person name="Mavromatis K."/>
            <person name="Pagani I."/>
            <person name="Ivanova N."/>
            <person name="Ovchinnikova G."/>
            <person name="Zeytun A."/>
            <person name="Detter J.C."/>
            <person name="Han C."/>
            <person name="Land M."/>
            <person name="Hauser L."/>
            <person name="Markowitz V."/>
            <person name="Cheng J.-F."/>
            <person name="Hugenholtz P."/>
            <person name="Woyke T."/>
            <person name="Wu D."/>
            <person name="Lang E."/>
            <person name="Kopitz M."/>
            <person name="Brambilla E."/>
            <person name="Klenk H.-P."/>
            <person name="Eisen J.A."/>
        </authorList>
    </citation>
    <scope>NUCLEOTIDE SEQUENCE [LARGE SCALE GENOMIC DNA]</scope>
    <source>
        <strain evidence="9">ATCC 51463 / DSM 15997 / CCUG 23171 / LMG 9086</strain>
    </source>
</reference>
<dbReference type="AlphaFoldDB" id="I3ZZA4"/>
<dbReference type="SUPFAM" id="SSF48452">
    <property type="entry name" value="TPR-like"/>
    <property type="match status" value="1"/>
</dbReference>
<dbReference type="RefSeq" id="WP_014790639.1">
    <property type="nucleotide sequence ID" value="NC_018016.1"/>
</dbReference>
<proteinExistence type="inferred from homology"/>
<comment type="similarity">
    <text evidence="2">Belongs to the SusD family.</text>
</comment>
<dbReference type="PATRIC" id="fig|867902.3.peg.824"/>
<dbReference type="GeneID" id="97257550"/>
<comment type="subcellular location">
    <subcellularLocation>
        <location evidence="1">Cell outer membrane</location>
    </subcellularLocation>
</comment>
<dbReference type="GeneID" id="71569133"/>
<dbReference type="GO" id="GO:0009279">
    <property type="term" value="C:cell outer membrane"/>
    <property type="evidence" value="ECO:0007669"/>
    <property type="project" value="UniProtKB-SubCell"/>
</dbReference>
<dbReference type="EMBL" id="CP003283">
    <property type="protein sequence ID" value="AFL97038.1"/>
    <property type="molecule type" value="Genomic_DNA"/>
</dbReference>
<feature type="domain" description="SusD-like N-terminal" evidence="7">
    <location>
        <begin position="96"/>
        <end position="206"/>
    </location>
</feature>
<evidence type="ECO:0000259" key="7">
    <source>
        <dbReference type="Pfam" id="PF14322"/>
    </source>
</evidence>
<keyword evidence="4" id="KW-0472">Membrane</keyword>
<dbReference type="HOGENOM" id="CLU_015553_0_0_10"/>
<evidence type="ECO:0000313" key="9">
    <source>
        <dbReference type="Proteomes" id="UP000006051"/>
    </source>
</evidence>
<dbReference type="PROSITE" id="PS51257">
    <property type="entry name" value="PROKAR_LIPOPROTEIN"/>
    <property type="match status" value="1"/>
</dbReference>
<gene>
    <name evidence="8" type="ordered locus">Ornrh_0842</name>
</gene>
<keyword evidence="5" id="KW-0998">Cell outer membrane</keyword>
<evidence type="ECO:0000256" key="4">
    <source>
        <dbReference type="ARBA" id="ARBA00023136"/>
    </source>
</evidence>
<dbReference type="Pfam" id="PF14322">
    <property type="entry name" value="SusD-like_3"/>
    <property type="match status" value="1"/>
</dbReference>
<dbReference type="InterPro" id="IPR012944">
    <property type="entry name" value="SusD_RagB_dom"/>
</dbReference>
<sequence>MKIKRIIIGLAAAMLFTACNTDIEQDRQMSSEIFWNSSDDVARALMGCYGRLPQDVYGAYKDGYADIVYCQYPWESNATNIASGNFNDGMNDGYNFQGLRRFNYFLDNVDKASMDAQTKKANIAEVRVLRAWWYYEMIKKFGPMPLFKHYITKAEEAKVAPTSEEDLKKFIVSEIEESLADLPEYPIVKSRIGKAAALAVKARIHLFYKEYPQAAEASKKIMNMGAYNLFKVNNLTADDKKDDYSKLMTFSNEEEKEKFLKGLRSYEKLFWEQNKENSEVIFNIEYIKDQWNFIGRYFLPTNVYGGWASITPTNNLIVQYWDKNGNEFTSPTIEERATRFKKGVEQGNWDEYLKEFKDRDTRLYASILFPQAPWYAAMQDSKFEWKAQGSASNTSKTGYNFRKMVDPTDPTYVKAGIQDFPEIRLAEVLITFAEAQNEVGGPSDEVYAAINKLRDRVGMPEVAKGKNQDELREIIRRERCIELAGEGFRWDDIRRWEISSKVMKNLFSINGGSVQKRHWEPKFVRLPYPRTAIDRNPNLEAAQKAKGY</sequence>
<evidence type="ECO:0000256" key="1">
    <source>
        <dbReference type="ARBA" id="ARBA00004442"/>
    </source>
</evidence>
<evidence type="ECO:0000256" key="2">
    <source>
        <dbReference type="ARBA" id="ARBA00006275"/>
    </source>
</evidence>
<protein>
    <submittedName>
        <fullName evidence="8">RagB/SusD family protein</fullName>
    </submittedName>
</protein>
<name>I3ZZA4_ORNRL</name>
<dbReference type="STRING" id="867902.Ornrh_0842"/>
<keyword evidence="3" id="KW-0732">Signal</keyword>
<organism evidence="8 9">
    <name type="scientific">Ornithobacterium rhinotracheale (strain ATCC 51463 / DSM 15997 / CCUG 23171 / CIP 104009 / LMG 9086)</name>
    <dbReference type="NCBI Taxonomy" id="867902"/>
    <lineage>
        <taxon>Bacteria</taxon>
        <taxon>Pseudomonadati</taxon>
        <taxon>Bacteroidota</taxon>
        <taxon>Flavobacteriia</taxon>
        <taxon>Flavobacteriales</taxon>
        <taxon>Weeksellaceae</taxon>
        <taxon>Ornithobacterium</taxon>
    </lineage>
</organism>